<dbReference type="CDD" id="cd22343">
    <property type="entry name" value="PDDEXK_lambda_exonuclease-like"/>
    <property type="match status" value="1"/>
</dbReference>
<dbReference type="InterPro" id="IPR051703">
    <property type="entry name" value="NF-kappa-B_Signaling_Reg"/>
</dbReference>
<dbReference type="InterPro" id="IPR011604">
    <property type="entry name" value="PDDEXK-like_dom_sf"/>
</dbReference>
<dbReference type="InterPro" id="IPR019080">
    <property type="entry name" value="YqaJ_viral_recombinase"/>
</dbReference>
<dbReference type="PANTHER" id="PTHR46609:SF8">
    <property type="entry name" value="YQAJ VIRAL RECOMBINASE DOMAIN-CONTAINING PROTEIN"/>
    <property type="match status" value="1"/>
</dbReference>
<evidence type="ECO:0000313" key="2">
    <source>
        <dbReference type="EMBL" id="QHT85584.1"/>
    </source>
</evidence>
<organism evidence="2">
    <name type="scientific">viral metagenome</name>
    <dbReference type="NCBI Taxonomy" id="1070528"/>
    <lineage>
        <taxon>unclassified sequences</taxon>
        <taxon>metagenomes</taxon>
        <taxon>organismal metagenomes</taxon>
    </lineage>
</organism>
<name>A0A6C0HYC3_9ZZZZ</name>
<dbReference type="Gene3D" id="3.90.320.10">
    <property type="match status" value="1"/>
</dbReference>
<dbReference type="Pfam" id="PF09588">
    <property type="entry name" value="YqaJ"/>
    <property type="match status" value="1"/>
</dbReference>
<reference evidence="2" key="1">
    <citation type="journal article" date="2020" name="Nature">
        <title>Giant virus diversity and host interactions through global metagenomics.</title>
        <authorList>
            <person name="Schulz F."/>
            <person name="Roux S."/>
            <person name="Paez-Espino D."/>
            <person name="Jungbluth S."/>
            <person name="Walsh D.A."/>
            <person name="Denef V.J."/>
            <person name="McMahon K.D."/>
            <person name="Konstantinidis K.T."/>
            <person name="Eloe-Fadrosh E.A."/>
            <person name="Kyrpides N.C."/>
            <person name="Woyke T."/>
        </authorList>
    </citation>
    <scope>NUCLEOTIDE SEQUENCE</scope>
    <source>
        <strain evidence="2">GVMAG-M-3300023184-182</strain>
    </source>
</reference>
<sequence>MTKYNTIDIEIMDEEYSVSTISENSSEHEEEYISFLNSLTEYEIDELESIVEDMLREYLEDNFIKLSDSEFINNMVADVTQILFQDLLNAEICNQIHEEEFSEYIKDYANIVFEIEDIPSRSDQHFFNDLSNTNFSIINEKIEWIRNQPQPEQRTKEWYEYRYNLITASNVWKAFSSESQKNSLIYEKCQPLVNGTRFGASTSGSLHWGVKYEQLSLMLYEEKMGIKKVEEFGCIRHEKYDFIGASPDGIVTDPDSNLYGRMIEIKNIVNRVIDGIPSTAYWIQMQVQMETCNLDACDFIETQIKEFETEEEFWINDSVSKKGIVLMFIPNDPNIVAKPLYKFMPLDLPLTLDSIKEWIKETTNLYIQEYTLQETKYWYLDIFSCVTVRRNKRWFDEAVPILSELWKTILNERNSGHDHRAPKKRIAKTSVLQNYIINKIE</sequence>
<dbReference type="PANTHER" id="PTHR46609">
    <property type="entry name" value="EXONUCLEASE, PHAGE-TYPE/RECB, C-TERMINAL DOMAIN-CONTAINING PROTEIN"/>
    <property type="match status" value="1"/>
</dbReference>
<evidence type="ECO:0000259" key="1">
    <source>
        <dbReference type="Pfam" id="PF09588"/>
    </source>
</evidence>
<dbReference type="EMBL" id="MN740043">
    <property type="protein sequence ID" value="QHT85584.1"/>
    <property type="molecule type" value="Genomic_DNA"/>
</dbReference>
<accession>A0A6C0HYC3</accession>
<protein>
    <recommendedName>
        <fullName evidence="1">YqaJ viral recombinase domain-containing protein</fullName>
    </recommendedName>
</protein>
<feature type="domain" description="YqaJ viral recombinase" evidence="1">
    <location>
        <begin position="157"/>
        <end position="291"/>
    </location>
</feature>
<dbReference type="InterPro" id="IPR011335">
    <property type="entry name" value="Restrct_endonuc-II-like"/>
</dbReference>
<dbReference type="SUPFAM" id="SSF52980">
    <property type="entry name" value="Restriction endonuclease-like"/>
    <property type="match status" value="1"/>
</dbReference>
<proteinExistence type="predicted"/>
<dbReference type="AlphaFoldDB" id="A0A6C0HYC3"/>